<organism evidence="4 5">
    <name type="scientific">Aplysia californica</name>
    <name type="common">California sea hare</name>
    <dbReference type="NCBI Taxonomy" id="6500"/>
    <lineage>
        <taxon>Eukaryota</taxon>
        <taxon>Metazoa</taxon>
        <taxon>Spiralia</taxon>
        <taxon>Lophotrochozoa</taxon>
        <taxon>Mollusca</taxon>
        <taxon>Gastropoda</taxon>
        <taxon>Heterobranchia</taxon>
        <taxon>Euthyneura</taxon>
        <taxon>Tectipleura</taxon>
        <taxon>Aplysiida</taxon>
        <taxon>Aplysioidea</taxon>
        <taxon>Aplysiidae</taxon>
        <taxon>Aplysia</taxon>
    </lineage>
</organism>
<proteinExistence type="predicted"/>
<evidence type="ECO:0000256" key="1">
    <source>
        <dbReference type="SAM" id="MobiDB-lite"/>
    </source>
</evidence>
<evidence type="ECO:0000259" key="3">
    <source>
        <dbReference type="PROSITE" id="PS50041"/>
    </source>
</evidence>
<dbReference type="GeneID" id="101852455"/>
<keyword evidence="4" id="KW-1185">Reference proteome</keyword>
<dbReference type="SUPFAM" id="SSF56436">
    <property type="entry name" value="C-type lectin-like"/>
    <property type="match status" value="1"/>
</dbReference>
<feature type="domain" description="C-type lectin" evidence="3">
    <location>
        <begin position="36"/>
        <end position="164"/>
    </location>
</feature>
<evidence type="ECO:0000256" key="2">
    <source>
        <dbReference type="SAM" id="SignalP"/>
    </source>
</evidence>
<feature type="region of interest" description="Disordered" evidence="1">
    <location>
        <begin position="177"/>
        <end position="253"/>
    </location>
</feature>
<dbReference type="Proteomes" id="UP000694888">
    <property type="component" value="Unplaced"/>
</dbReference>
<feature type="signal peptide" evidence="2">
    <location>
        <begin position="1"/>
        <end position="17"/>
    </location>
</feature>
<evidence type="ECO:0000313" key="4">
    <source>
        <dbReference type="Proteomes" id="UP000694888"/>
    </source>
</evidence>
<keyword evidence="2" id="KW-0732">Signal</keyword>
<name>A0ABM0JG14_APLCA</name>
<dbReference type="InterPro" id="IPR050801">
    <property type="entry name" value="Ca-Dep_Lectins_ImmuneDev"/>
</dbReference>
<accession>A0ABM0JG14</accession>
<dbReference type="Gene3D" id="2.10.22.10">
    <property type="entry name" value="Antistasin, domain 1"/>
    <property type="match status" value="1"/>
</dbReference>
<dbReference type="SMART" id="SM00034">
    <property type="entry name" value="CLECT"/>
    <property type="match status" value="1"/>
</dbReference>
<dbReference type="InterPro" id="IPR016187">
    <property type="entry name" value="CTDL_fold"/>
</dbReference>
<feature type="chain" id="PRO_5045115100" evidence="2">
    <location>
        <begin position="18"/>
        <end position="287"/>
    </location>
</feature>
<reference evidence="5" key="1">
    <citation type="submission" date="2025-08" db="UniProtKB">
        <authorList>
            <consortium name="RefSeq"/>
        </authorList>
    </citation>
    <scope>IDENTIFICATION</scope>
</reference>
<dbReference type="PANTHER" id="PTHR22801:SF63">
    <property type="entry name" value="C-TYPE LECTIN DOMAIN-CONTAINING PROTEIN"/>
    <property type="match status" value="1"/>
</dbReference>
<dbReference type="InterPro" id="IPR016186">
    <property type="entry name" value="C-type_lectin-like/link_sf"/>
</dbReference>
<sequence>MLFSWLTLLAVMASGSAITLNDCPAALPRDKYLQVHGDSCFRFVLTHYRYFFDAERDCEHEKGTLALVKTFEVQEYLAKELVNTYGVLKNTKVWIGLNDFAKENQFVWEDGTKLVPSAYSNWAPDNGPRDGLIQHNLEDCVSIDVTTHKWHDHHCTDFLFFIYEKPYVCEYKVSAPATSPATTTSTTSAPATSPATTSTTSAPATSPATTTSTTSARSSSPATTSTAFVPSSSPETTTITKSTPSSSTQSSQETTVCPPFNCHLDCGLDGYALDPDTGCFVCDCSAY</sequence>
<dbReference type="PROSITE" id="PS50041">
    <property type="entry name" value="C_TYPE_LECTIN_2"/>
    <property type="match status" value="1"/>
</dbReference>
<dbReference type="RefSeq" id="XP_005092854.1">
    <property type="nucleotide sequence ID" value="XM_005092797.3"/>
</dbReference>
<dbReference type="CDD" id="cd00037">
    <property type="entry name" value="CLECT"/>
    <property type="match status" value="1"/>
</dbReference>
<evidence type="ECO:0000313" key="5">
    <source>
        <dbReference type="RefSeq" id="XP_005092854.1"/>
    </source>
</evidence>
<dbReference type="Gene3D" id="3.10.100.10">
    <property type="entry name" value="Mannose-Binding Protein A, subunit A"/>
    <property type="match status" value="1"/>
</dbReference>
<dbReference type="InterPro" id="IPR001304">
    <property type="entry name" value="C-type_lectin-like"/>
</dbReference>
<dbReference type="Pfam" id="PF00059">
    <property type="entry name" value="Lectin_C"/>
    <property type="match status" value="1"/>
</dbReference>
<dbReference type="PANTHER" id="PTHR22801">
    <property type="entry name" value="LITHOSTATHINE"/>
    <property type="match status" value="1"/>
</dbReference>
<protein>
    <submittedName>
        <fullName evidence="5">Uncharacterized protein LOC101852455</fullName>
    </submittedName>
</protein>
<gene>
    <name evidence="5" type="primary">LOC101852455</name>
</gene>